<name>A0AAX3EQ61_PAEUR</name>
<dbReference type="EMBL" id="CP101187">
    <property type="protein sequence ID" value="UYW00020.1"/>
    <property type="molecule type" value="Genomic_DNA"/>
</dbReference>
<organism evidence="2 3">
    <name type="scientific">Paenarthrobacter ureafaciens</name>
    <dbReference type="NCBI Taxonomy" id="37931"/>
    <lineage>
        <taxon>Bacteria</taxon>
        <taxon>Bacillati</taxon>
        <taxon>Actinomycetota</taxon>
        <taxon>Actinomycetes</taxon>
        <taxon>Micrococcales</taxon>
        <taxon>Micrococcaceae</taxon>
        <taxon>Paenarthrobacter</taxon>
    </lineage>
</organism>
<proteinExistence type="predicted"/>
<evidence type="ECO:0000313" key="3">
    <source>
        <dbReference type="Proteomes" id="UP001163293"/>
    </source>
</evidence>
<protein>
    <submittedName>
        <fullName evidence="2">Uncharacterized protein</fullName>
    </submittedName>
</protein>
<sequence>MSKQALWLQRALLRPVWTIIALGVIAFTIEVCQQWPEFFFPGHAIGEVVRNLAYALIGAVLFNWILIEIPAQRRRRIAYPRHRLAFQLLVQSGAHMLAYYRGAAHLLDAETRTLDAWNRETIEACVYSIYEKVPAIVDERRQLLAVHIMGLQAALDGLEAATEFLDPDVAMALALFPAAKGFQQLQPPEASDPQPWQREAHIAWELLEGSRRLYQALQANAPQIDLEVEEGVVSFSYGSTWHVNLSDLVR</sequence>
<feature type="transmembrane region" description="Helical" evidence="1">
    <location>
        <begin position="51"/>
        <end position="71"/>
    </location>
</feature>
<dbReference type="Proteomes" id="UP001163293">
    <property type="component" value="Plasmid unnamed2"/>
</dbReference>
<dbReference type="RefSeq" id="WP_264450145.1">
    <property type="nucleotide sequence ID" value="NZ_CP101187.1"/>
</dbReference>
<keyword evidence="1" id="KW-0472">Membrane</keyword>
<keyword evidence="3" id="KW-1185">Reference proteome</keyword>
<keyword evidence="1" id="KW-0812">Transmembrane</keyword>
<geneLocation type="plasmid" evidence="2 3">
    <name>unnamed2</name>
</geneLocation>
<gene>
    <name evidence="2" type="ORF">NL394_22675</name>
</gene>
<dbReference type="AlphaFoldDB" id="A0AAX3EQ61"/>
<accession>A0AAX3EQ61</accession>
<keyword evidence="2" id="KW-0614">Plasmid</keyword>
<keyword evidence="1" id="KW-1133">Transmembrane helix</keyword>
<feature type="transmembrane region" description="Helical" evidence="1">
    <location>
        <begin position="12"/>
        <end position="31"/>
    </location>
</feature>
<reference evidence="2" key="1">
    <citation type="submission" date="2022-07" db="EMBL/GenBank/DDBJ databases">
        <authorList>
            <person name="Wu T."/>
        </authorList>
    </citation>
    <scope>NUCLEOTIDE SEQUENCE</scope>
    <source>
        <strain evidence="2">SD-1</strain>
        <plasmid evidence="2">unnamed2</plasmid>
    </source>
</reference>
<evidence type="ECO:0000256" key="1">
    <source>
        <dbReference type="SAM" id="Phobius"/>
    </source>
</evidence>
<evidence type="ECO:0000313" key="2">
    <source>
        <dbReference type="EMBL" id="UYW00020.1"/>
    </source>
</evidence>